<reference evidence="2" key="1">
    <citation type="submission" date="2021-03" db="EMBL/GenBank/DDBJ databases">
        <title>Legionella lytica PCM 2298.</title>
        <authorList>
            <person name="Koper P."/>
        </authorList>
    </citation>
    <scope>NUCLEOTIDE SEQUENCE</scope>
    <source>
        <strain evidence="2">PCM 2298</strain>
    </source>
</reference>
<accession>A0ABY4YC17</accession>
<keyword evidence="3" id="KW-1185">Reference proteome</keyword>
<feature type="domain" description="HTH luxR-type" evidence="1">
    <location>
        <begin position="157"/>
        <end position="222"/>
    </location>
</feature>
<dbReference type="PROSITE" id="PS50043">
    <property type="entry name" value="HTH_LUXR_2"/>
    <property type="match status" value="1"/>
</dbReference>
<dbReference type="InterPro" id="IPR016032">
    <property type="entry name" value="Sig_transdc_resp-reg_C-effctor"/>
</dbReference>
<organism evidence="2 3">
    <name type="scientific">Legionella lytica</name>
    <dbReference type="NCBI Taxonomy" id="96232"/>
    <lineage>
        <taxon>Bacteria</taxon>
        <taxon>Pseudomonadati</taxon>
        <taxon>Pseudomonadota</taxon>
        <taxon>Gammaproteobacteria</taxon>
        <taxon>Legionellales</taxon>
        <taxon>Legionellaceae</taxon>
        <taxon>Legionella</taxon>
    </lineage>
</organism>
<dbReference type="EMBL" id="CP071527">
    <property type="protein sequence ID" value="USQ14662.1"/>
    <property type="molecule type" value="Genomic_DNA"/>
</dbReference>
<dbReference type="SUPFAM" id="SSF46894">
    <property type="entry name" value="C-terminal effector domain of the bipartite response regulators"/>
    <property type="match status" value="1"/>
</dbReference>
<proteinExistence type="predicted"/>
<name>A0ABY4YC17_9GAMM</name>
<dbReference type="Gene3D" id="1.10.10.10">
    <property type="entry name" value="Winged helix-like DNA-binding domain superfamily/Winged helix DNA-binding domain"/>
    <property type="match status" value="1"/>
</dbReference>
<dbReference type="SMART" id="SM00421">
    <property type="entry name" value="HTH_LUXR"/>
    <property type="match status" value="1"/>
</dbReference>
<evidence type="ECO:0000313" key="2">
    <source>
        <dbReference type="EMBL" id="USQ14662.1"/>
    </source>
</evidence>
<evidence type="ECO:0000259" key="1">
    <source>
        <dbReference type="PROSITE" id="PS50043"/>
    </source>
</evidence>
<dbReference type="InterPro" id="IPR036388">
    <property type="entry name" value="WH-like_DNA-bd_sf"/>
</dbReference>
<dbReference type="Proteomes" id="UP001057474">
    <property type="component" value="Chromosome"/>
</dbReference>
<protein>
    <submittedName>
        <fullName evidence="2">Helix-turn-helix transcriptional regulator</fullName>
    </submittedName>
</protein>
<dbReference type="RefSeq" id="WP_252581288.1">
    <property type="nucleotide sequence ID" value="NZ_CP071527.1"/>
</dbReference>
<dbReference type="InterPro" id="IPR000792">
    <property type="entry name" value="Tscrpt_reg_LuxR_C"/>
</dbReference>
<sequence>MAQNLITVDDFYHRSGHCYIKDHKSIILESNEMMAVRTNFSSLSEIIGLKDIDIALNPNDANKWHENDKLALWKGQPQIFLEHMELVPNRAGFSSIQTGLSYKSPYYSRSGKVIGVIGISFFQEDLKDLASWDDQPLLRSVLSMTAHHFNLFEPSQNTPQLSQLSTQQKAVFEFTIQGKTTKEIAMLMSLSVRTVEHYIEIIKNKLECERKKDFYNFLNHPPLHS</sequence>
<dbReference type="Pfam" id="PF00196">
    <property type="entry name" value="GerE"/>
    <property type="match status" value="1"/>
</dbReference>
<gene>
    <name evidence="2" type="ORF">J2N86_04985</name>
</gene>
<dbReference type="PRINTS" id="PR00038">
    <property type="entry name" value="HTHLUXR"/>
</dbReference>
<evidence type="ECO:0000313" key="3">
    <source>
        <dbReference type="Proteomes" id="UP001057474"/>
    </source>
</evidence>